<proteinExistence type="predicted"/>
<comment type="caution">
    <text evidence="2">The sequence shown here is derived from an EMBL/GenBank/DDBJ whole genome shotgun (WGS) entry which is preliminary data.</text>
</comment>
<evidence type="ECO:0000313" key="2">
    <source>
        <dbReference type="EMBL" id="GMH04735.1"/>
    </source>
</evidence>
<name>A0AAD3S5E8_NEPGR</name>
<organism evidence="2 3">
    <name type="scientific">Nepenthes gracilis</name>
    <name type="common">Slender pitcher plant</name>
    <dbReference type="NCBI Taxonomy" id="150966"/>
    <lineage>
        <taxon>Eukaryota</taxon>
        <taxon>Viridiplantae</taxon>
        <taxon>Streptophyta</taxon>
        <taxon>Embryophyta</taxon>
        <taxon>Tracheophyta</taxon>
        <taxon>Spermatophyta</taxon>
        <taxon>Magnoliopsida</taxon>
        <taxon>eudicotyledons</taxon>
        <taxon>Gunneridae</taxon>
        <taxon>Pentapetalae</taxon>
        <taxon>Caryophyllales</taxon>
        <taxon>Nepenthaceae</taxon>
        <taxon>Nepenthes</taxon>
    </lineage>
</organism>
<dbReference type="EMBL" id="BSYO01000005">
    <property type="protein sequence ID" value="GMH04735.1"/>
    <property type="molecule type" value="Genomic_DNA"/>
</dbReference>
<evidence type="ECO:0000256" key="1">
    <source>
        <dbReference type="SAM" id="MobiDB-lite"/>
    </source>
</evidence>
<evidence type="ECO:0000313" key="3">
    <source>
        <dbReference type="Proteomes" id="UP001279734"/>
    </source>
</evidence>
<feature type="region of interest" description="Disordered" evidence="1">
    <location>
        <begin position="110"/>
        <end position="130"/>
    </location>
</feature>
<dbReference type="Proteomes" id="UP001279734">
    <property type="component" value="Unassembled WGS sequence"/>
</dbReference>
<keyword evidence="3" id="KW-1185">Reference proteome</keyword>
<gene>
    <name evidence="2" type="ORF">Nepgr_006575</name>
</gene>
<protein>
    <submittedName>
        <fullName evidence="2">Uncharacterized protein</fullName>
    </submittedName>
</protein>
<sequence length="130" mass="13559">MLFLLPPSVVYPVPPDGLFLPSSPSSSASSPLSTKAVQYRSSIHPFPSFHTSISVSSSDSLLSKVSLGSSDEVSEIYTSLAVNLHYSNLVPISDGVADFANATLLGATNSKPPLVSDASPPRASWPSVVQ</sequence>
<dbReference type="AlphaFoldDB" id="A0AAD3S5E8"/>
<reference evidence="2" key="1">
    <citation type="submission" date="2023-05" db="EMBL/GenBank/DDBJ databases">
        <title>Nepenthes gracilis genome sequencing.</title>
        <authorList>
            <person name="Fukushima K."/>
        </authorList>
    </citation>
    <scope>NUCLEOTIDE SEQUENCE</scope>
    <source>
        <strain evidence="2">SING2019-196</strain>
    </source>
</reference>
<accession>A0AAD3S5E8</accession>